<dbReference type="PANTHER" id="PTHR46791">
    <property type="entry name" value="EXPRESSED PROTEIN"/>
    <property type="match status" value="1"/>
</dbReference>
<accession>A0AAN0JLJ6</accession>
<feature type="domain" description="Integrase core" evidence="1">
    <location>
        <begin position="128"/>
        <end position="292"/>
    </location>
</feature>
<dbReference type="Proteomes" id="UP000007879">
    <property type="component" value="Unassembled WGS sequence"/>
</dbReference>
<reference evidence="3" key="1">
    <citation type="journal article" date="2010" name="Nature">
        <title>The Amphimedon queenslandica genome and the evolution of animal complexity.</title>
        <authorList>
            <person name="Srivastava M."/>
            <person name="Simakov O."/>
            <person name="Chapman J."/>
            <person name="Fahey B."/>
            <person name="Gauthier M.E."/>
            <person name="Mitros T."/>
            <person name="Richards G.S."/>
            <person name="Conaco C."/>
            <person name="Dacre M."/>
            <person name="Hellsten U."/>
            <person name="Larroux C."/>
            <person name="Putnam N.H."/>
            <person name="Stanke M."/>
            <person name="Adamska M."/>
            <person name="Darling A."/>
            <person name="Degnan S.M."/>
            <person name="Oakley T.H."/>
            <person name="Plachetzki D.C."/>
            <person name="Zhai Y."/>
            <person name="Adamski M."/>
            <person name="Calcino A."/>
            <person name="Cummins S.F."/>
            <person name="Goodstein D.M."/>
            <person name="Harris C."/>
            <person name="Jackson D.J."/>
            <person name="Leys S.P."/>
            <person name="Shu S."/>
            <person name="Woodcroft B.J."/>
            <person name="Vervoort M."/>
            <person name="Kosik K.S."/>
            <person name="Manning G."/>
            <person name="Degnan B.M."/>
            <person name="Rokhsar D.S."/>
        </authorList>
    </citation>
    <scope>NUCLEOTIDE SEQUENCE [LARGE SCALE GENOMIC DNA]</scope>
</reference>
<dbReference type="EnsemblMetazoa" id="XM_020002080.1">
    <property type="protein sequence ID" value="XP_019857639.1"/>
    <property type="gene ID" value="LOC109585930"/>
</dbReference>
<dbReference type="PANTHER" id="PTHR46791:SF5">
    <property type="entry name" value="CLR5 DOMAIN-CONTAINING PROTEIN-RELATED"/>
    <property type="match status" value="1"/>
</dbReference>
<dbReference type="GeneID" id="109585930"/>
<protein>
    <recommendedName>
        <fullName evidence="1">Integrase core domain-containing protein</fullName>
    </recommendedName>
</protein>
<sequence length="395" mass="44988">MDVDLVRDWRKKGLTYKEISIGLQQANPRVRGLSERSVRRFCKENGIEKMDNAEVDDVVEDAVKEVGETYGRKLMKGLLDSKGVFITEKRIAESLQRIDPQAYERRRQNTIDRTNPVPYTASGFGHKLHLDQNEKLVMFGVTHVLAVDGYSGMIVAHTIMPIKNNLTIYENIYRKAALDYGIWEQIRVDCGTEFFLTLFVQRKVRQQYGSSDIACFAQTPSTQNLTVERLWPEVNARVNYPLKRVMYSLQERNMIDMACLTTRFCVSHILRHVAAVGVNRFVSAWNAHFIAGKGVPLQLMQPSYTIQFLPSDLPDTVTAADEYEQEGGSLTRISNFGTDPLQGRQDLIAIRDQRLASDVGNFEAIFTDVISNRGNLLEHALLHFLSLTHRLSQML</sequence>
<evidence type="ECO:0000259" key="1">
    <source>
        <dbReference type="Pfam" id="PF24764"/>
    </source>
</evidence>
<name>A0AAN0JLJ6_AMPQE</name>
<evidence type="ECO:0000313" key="3">
    <source>
        <dbReference type="Proteomes" id="UP000007879"/>
    </source>
</evidence>
<dbReference type="AlphaFoldDB" id="A0AAN0JLJ6"/>
<dbReference type="InterPro" id="IPR058913">
    <property type="entry name" value="Integrase_dom_put"/>
</dbReference>
<dbReference type="RefSeq" id="XP_019857639.1">
    <property type="nucleotide sequence ID" value="XM_020002080.1"/>
</dbReference>
<evidence type="ECO:0000313" key="2">
    <source>
        <dbReference type="EnsemblMetazoa" id="XP_019857639.1"/>
    </source>
</evidence>
<reference evidence="2" key="2">
    <citation type="submission" date="2024-06" db="UniProtKB">
        <authorList>
            <consortium name="EnsemblMetazoa"/>
        </authorList>
    </citation>
    <scope>IDENTIFICATION</scope>
</reference>
<keyword evidence="3" id="KW-1185">Reference proteome</keyword>
<dbReference type="KEGG" id="aqu:109585930"/>
<organism evidence="2 3">
    <name type="scientific">Amphimedon queenslandica</name>
    <name type="common">Sponge</name>
    <dbReference type="NCBI Taxonomy" id="400682"/>
    <lineage>
        <taxon>Eukaryota</taxon>
        <taxon>Metazoa</taxon>
        <taxon>Porifera</taxon>
        <taxon>Demospongiae</taxon>
        <taxon>Heteroscleromorpha</taxon>
        <taxon>Haplosclerida</taxon>
        <taxon>Niphatidae</taxon>
        <taxon>Amphimedon</taxon>
    </lineage>
</organism>
<dbReference type="Pfam" id="PF24764">
    <property type="entry name" value="rva_4"/>
    <property type="match status" value="1"/>
</dbReference>
<proteinExistence type="predicted"/>